<evidence type="ECO:0000256" key="9">
    <source>
        <dbReference type="ARBA" id="ARBA00023136"/>
    </source>
</evidence>
<dbReference type="Gene3D" id="3.40.50.300">
    <property type="entry name" value="P-loop containing nucleotide triphosphate hydrolases"/>
    <property type="match status" value="3"/>
</dbReference>
<reference evidence="15 16" key="1">
    <citation type="submission" date="2014-11" db="EMBL/GenBank/DDBJ databases">
        <title>Genetic blueprint of the zoonotic pathogen Toxocara canis.</title>
        <authorList>
            <person name="Zhu X.-Q."/>
            <person name="Korhonen P.K."/>
            <person name="Cai H."/>
            <person name="Young N.D."/>
            <person name="Nejsum P."/>
            <person name="von Samson-Himmelstjerna G."/>
            <person name="Boag P.R."/>
            <person name="Tan P."/>
            <person name="Li Q."/>
            <person name="Min J."/>
            <person name="Yang Y."/>
            <person name="Wang X."/>
            <person name="Fang X."/>
            <person name="Hall R.S."/>
            <person name="Hofmann A."/>
            <person name="Sternberg P.W."/>
            <person name="Jex A.R."/>
            <person name="Gasser R.B."/>
        </authorList>
    </citation>
    <scope>NUCLEOTIDE SEQUENCE [LARGE SCALE GENOMIC DNA]</scope>
    <source>
        <strain evidence="15">PN_DK_2014</strain>
    </source>
</reference>
<evidence type="ECO:0000256" key="4">
    <source>
        <dbReference type="ARBA" id="ARBA00022692"/>
    </source>
</evidence>
<dbReference type="CDD" id="cd18578">
    <property type="entry name" value="ABC_6TM_Pgp_ABCB1_D2_like"/>
    <property type="match status" value="1"/>
</dbReference>
<dbReference type="Proteomes" id="UP000031036">
    <property type="component" value="Unassembled WGS sequence"/>
</dbReference>
<feature type="transmembrane region" description="Helical" evidence="12">
    <location>
        <begin position="200"/>
        <end position="221"/>
    </location>
</feature>
<accession>A0A0B2VA60</accession>
<keyword evidence="3" id="KW-0813">Transport</keyword>
<feature type="transmembrane region" description="Helical" evidence="12">
    <location>
        <begin position="277"/>
        <end position="300"/>
    </location>
</feature>
<comment type="subcellular location">
    <subcellularLocation>
        <location evidence="1">Membrane</location>
        <topology evidence="1">Multi-pass membrane protein</topology>
    </subcellularLocation>
</comment>
<evidence type="ECO:0000256" key="12">
    <source>
        <dbReference type="SAM" id="Phobius"/>
    </source>
</evidence>
<comment type="caution">
    <text evidence="15">The sequence shown here is derived from an EMBL/GenBank/DDBJ whole genome shotgun (WGS) entry which is preliminary data.</text>
</comment>
<dbReference type="OrthoDB" id="6500128at2759"/>
<dbReference type="Gene3D" id="1.20.1560.10">
    <property type="entry name" value="ABC transporter type 1, transmembrane domain"/>
    <property type="match status" value="3"/>
</dbReference>
<keyword evidence="6" id="KW-0547">Nucleotide-binding</keyword>
<dbReference type="InterPro" id="IPR011527">
    <property type="entry name" value="ABC1_TM_dom"/>
</dbReference>
<dbReference type="InterPro" id="IPR003593">
    <property type="entry name" value="AAA+_ATPase"/>
</dbReference>
<evidence type="ECO:0000256" key="11">
    <source>
        <dbReference type="SAM" id="MobiDB-lite"/>
    </source>
</evidence>
<dbReference type="PROSITE" id="PS50893">
    <property type="entry name" value="ABC_TRANSPORTER_2"/>
    <property type="match status" value="2"/>
</dbReference>
<dbReference type="CDD" id="cd18577">
    <property type="entry name" value="ABC_6TM_Pgp_ABCB1_D1_like"/>
    <property type="match status" value="1"/>
</dbReference>
<feature type="domain" description="ABC transporter" evidence="13">
    <location>
        <begin position="1889"/>
        <end position="2125"/>
    </location>
</feature>
<evidence type="ECO:0000259" key="14">
    <source>
        <dbReference type="PROSITE" id="PS50929"/>
    </source>
</evidence>
<dbReference type="GO" id="GO:0005524">
    <property type="term" value="F:ATP binding"/>
    <property type="evidence" value="ECO:0007669"/>
    <property type="project" value="UniProtKB-KW"/>
</dbReference>
<feature type="transmembrane region" description="Helical" evidence="12">
    <location>
        <begin position="1611"/>
        <end position="1634"/>
    </location>
</feature>
<dbReference type="GO" id="GO:0016020">
    <property type="term" value="C:membrane"/>
    <property type="evidence" value="ECO:0007669"/>
    <property type="project" value="UniProtKB-SubCell"/>
</dbReference>
<protein>
    <submittedName>
        <fullName evidence="15">Multidrug resistance protein pgp-3</fullName>
    </submittedName>
</protein>
<dbReference type="STRING" id="6265.A0A0B2VA60"/>
<dbReference type="FunFam" id="3.40.50.300:FF:000240">
    <property type="entry name" value="ABC transporter B family member 20"/>
    <property type="match status" value="1"/>
</dbReference>
<dbReference type="GO" id="GO:0140359">
    <property type="term" value="F:ABC-type transporter activity"/>
    <property type="evidence" value="ECO:0007669"/>
    <property type="project" value="InterPro"/>
</dbReference>
<evidence type="ECO:0000256" key="6">
    <source>
        <dbReference type="ARBA" id="ARBA00022741"/>
    </source>
</evidence>
<feature type="compositionally biased region" description="Polar residues" evidence="11">
    <location>
        <begin position="17"/>
        <end position="27"/>
    </location>
</feature>
<dbReference type="InterPro" id="IPR036640">
    <property type="entry name" value="ABC1_TM_sf"/>
</dbReference>
<evidence type="ECO:0000256" key="10">
    <source>
        <dbReference type="ARBA" id="ARBA00023180"/>
    </source>
</evidence>
<dbReference type="Pfam" id="PF00005">
    <property type="entry name" value="ABC_tran"/>
    <property type="match status" value="1"/>
</dbReference>
<name>A0A0B2VA60_TOXCA</name>
<dbReference type="SMART" id="SM00382">
    <property type="entry name" value="AAA"/>
    <property type="match status" value="1"/>
</dbReference>
<keyword evidence="9 12" id="KW-0472">Membrane</keyword>
<dbReference type="PROSITE" id="PS50929">
    <property type="entry name" value="ABC_TM1F"/>
    <property type="match status" value="2"/>
</dbReference>
<feature type="transmembrane region" description="Helical" evidence="12">
    <location>
        <begin position="135"/>
        <end position="157"/>
    </location>
</feature>
<proteinExistence type="inferred from homology"/>
<evidence type="ECO:0000256" key="2">
    <source>
        <dbReference type="ARBA" id="ARBA00007577"/>
    </source>
</evidence>
<dbReference type="GO" id="GO:0016887">
    <property type="term" value="F:ATP hydrolysis activity"/>
    <property type="evidence" value="ECO:0007669"/>
    <property type="project" value="InterPro"/>
</dbReference>
<keyword evidence="8 12" id="KW-1133">Transmembrane helix</keyword>
<evidence type="ECO:0000256" key="8">
    <source>
        <dbReference type="ARBA" id="ARBA00022989"/>
    </source>
</evidence>
<dbReference type="PANTHER" id="PTHR43394">
    <property type="entry name" value="ATP-DEPENDENT PERMEASE MDL1, MITOCHONDRIAL"/>
    <property type="match status" value="1"/>
</dbReference>
<feature type="region of interest" description="Disordered" evidence="11">
    <location>
        <begin position="1"/>
        <end position="35"/>
    </location>
</feature>
<feature type="domain" description="ABC transmembrane type-1" evidence="14">
    <location>
        <begin position="1611"/>
        <end position="1833"/>
    </location>
</feature>
<feature type="transmembrane region" description="Helical" evidence="12">
    <location>
        <begin position="312"/>
        <end position="333"/>
    </location>
</feature>
<keyword evidence="16" id="KW-1185">Reference proteome</keyword>
<feature type="transmembrane region" description="Helical" evidence="12">
    <location>
        <begin position="61"/>
        <end position="85"/>
    </location>
</feature>
<organism evidence="15 16">
    <name type="scientific">Toxocara canis</name>
    <name type="common">Canine roundworm</name>
    <dbReference type="NCBI Taxonomy" id="6265"/>
    <lineage>
        <taxon>Eukaryota</taxon>
        <taxon>Metazoa</taxon>
        <taxon>Ecdysozoa</taxon>
        <taxon>Nematoda</taxon>
        <taxon>Chromadorea</taxon>
        <taxon>Rhabditida</taxon>
        <taxon>Spirurina</taxon>
        <taxon>Ascaridomorpha</taxon>
        <taxon>Ascaridoidea</taxon>
        <taxon>Toxocaridae</taxon>
        <taxon>Toxocara</taxon>
    </lineage>
</organism>
<dbReference type="SUPFAM" id="SSF52540">
    <property type="entry name" value="P-loop containing nucleoside triphosphate hydrolases"/>
    <property type="match status" value="3"/>
</dbReference>
<dbReference type="Pfam" id="PF00664">
    <property type="entry name" value="ABC_membrane"/>
    <property type="match status" value="3"/>
</dbReference>
<feature type="domain" description="ABC transmembrane type-1" evidence="14">
    <location>
        <begin position="66"/>
        <end position="341"/>
    </location>
</feature>
<dbReference type="PANTHER" id="PTHR43394:SF11">
    <property type="entry name" value="ATP-BINDING CASSETTE TRANSPORTER"/>
    <property type="match status" value="1"/>
</dbReference>
<keyword evidence="10" id="KW-0325">Glycoprotein</keyword>
<dbReference type="InterPro" id="IPR027417">
    <property type="entry name" value="P-loop_NTPase"/>
</dbReference>
<comment type="similarity">
    <text evidence="2">Belongs to the ABC transporter superfamily. ABCB family. Multidrug resistance exporter (TC 3.A.1.201) subfamily.</text>
</comment>
<evidence type="ECO:0000313" key="15">
    <source>
        <dbReference type="EMBL" id="KHN80341.1"/>
    </source>
</evidence>
<dbReference type="EMBL" id="JPKZ01001748">
    <property type="protein sequence ID" value="KHN80341.1"/>
    <property type="molecule type" value="Genomic_DNA"/>
</dbReference>
<dbReference type="InterPro" id="IPR039421">
    <property type="entry name" value="Type_1_exporter"/>
</dbReference>
<keyword evidence="4 12" id="KW-0812">Transmembrane</keyword>
<feature type="domain" description="ABC transporter" evidence="13">
    <location>
        <begin position="1297"/>
        <end position="1531"/>
    </location>
</feature>
<gene>
    <name evidence="15" type="primary">pgp-3</name>
    <name evidence="15" type="ORF">Tcan_06503</name>
</gene>
<dbReference type="SUPFAM" id="SSF90123">
    <property type="entry name" value="ABC transporter transmembrane region"/>
    <property type="match status" value="2"/>
</dbReference>
<sequence>MKRLKRVRPNDGDVPLSNLNKAPNNSARKTDQQKRGIRKINIKDELTSFLRVYRYVQPIDYGLIGGGIVFALAQGLLNSISSVIFKSLTDSFSIAQRNVINDSAFATTITLRPGSLLTEIQFNEFYSGALDAVNAYVGSGIGLLFVAFAANACWRILCERQIKNIRAHYFNSLIRQNSAWFNAHEPDDTITEMSNWKMTLMMLGFIPLLAGLISIVAQFVAETARVEMWENSGVNAIAKEVFNGIRIVIAYNGQEQESNRYAAKLEEAAGLGIRKSLLVAVGTALIYCLIFIAMAVTFWFGTLVSANGEITAGDVFATFWAIMGGIVAIGHAAKQIAPILAARKAIASVFEVIDHKPDANSVSMQFGTMDVVEGNIEFRNVHYSSPFEMATRLIDVNFEVPARKSIALIGPTDSGIFALAGLLLRFHNLESGEISLDGVSLDRLNVSWLRHTIGIIQGEPVIFDGSIEQNIRLAALVRESRAGRPGFDSRLLLRWIANRLTIRGSETSQNNHAWAWLSAALVRESRAGRPGFDSRLLLRWIANRLTIRGSETSQNNHAWAWLSAALVRESRAGRPGFDSRLLLRWIANRLTIRGSETSQNNHAWAWLSAALVRESRAGRPGFDSRLLLRWIANRLTIRGSETSQNNHAWAWLSAALVRESRAGRPGFDSRLLLRWIANRLTIRGSETSQNNHAWAWLSAALVRESRAGRPGFDSRLLLRWIANRLTIRGSETSQNNHAWAWLSAALVRESRAGRPGFDSRLLLRWIANRLTIRGSETSQNNHAWAWLSAALVRESRAGRPGFDSRLLLRWIANRLTIRGSETSQNNHAWAWLSAALVRESRAGRPGFDSRLLLRWIANRLTIRGSETSQNNHAWAWLSAALVRESRAGRPGFDSRLLLRWIANRLTIRGSETSQNNHAWAWLSAALVRESRAGRPGFDSRLLLRWIANRLTIRGSETSQNNHAWAWLSAALVRESRAGRPGFDSRLLLRWIANRLTIRGSETSQNNHAWAWLSAALVRESRAGRPGFDSRLLLRWIANRLTIRGSETSQNNHAWAWLSAALVRESRAGRPGFDSRLLLRWIANRLTIRGSETSQNNHAWAWLSAALVRESRAGRPGFDSRLLLRWIANRLTIRGSETSQNNHAWAWLSAALVRESRAGRPGFDSRLLLRWIANRLTIRGSETSQNNHAWAWLSAALVRESRAGRPGFDSRLLLRWIANRLTIRGSETSQNNHAWAWLSAALVRESRAGRPGFDSRLLLRWIANRLTIRGSETSQNNHAWAWLSAALVRESRAGRPGFDSRLLLRWIANRLTIRGSETSQNNHAWAWLSAALVRESRAGRPGFDSRLLLRWIANRLTIRGSETSQNNHAWAWLSAALVRESRAGRPGFDSRLLLRWIANRLTIRGSETSQNNHAWAWLSAALGYNTQVGEGGMKLSIDQKVRIAIARSMARNPKVLIIDQTAAVAYGQNEGVVNEALKRARQGRTSITITQRPSIAKDANYIFVFENGRIVEAGTDEELVRLNGLYAELVRAEESDELFSGKESSEEDGEPEDAKQFLSVPRSESVSNADKWRWRLVRSLMSMPSSEKELEELKSISQPSREAMLSGARLDAVYFTLLGIFAAAFTFTGCFLFGWTSESLTARLRLQFFVHVLKQDGGYFDSPEHTPEKLIAYLSNDVPKIRVGVDRKLADVMQNMSAILVGVIIAFVYGPAITPLGILLAAILIGAQIGIALFLKKQSSRDSAMAHRPSRLVIEAIEHHETVQCLVQEQRFHDLFEDHMNEIQRHGIVRVLIEACATSLQACFAFINFACLYRLGVTLVGSNRYHPFSVFQVVESLNCASISLLTFKIYAPEYVRARFSAGLIFNMLRQRPKIDSYTEAGHRYDLFGSIAMKHLYFAYPTNRAKLVLRSVNLNIPEHTTVALIGPSACGKSAAIGLLERFYDPVDGVLSFDGMDSREINVRYLRSQMALVESKPVLFSYTVKENITYGLPILSHQQIEEAALLAGAHDFIQLLPKGYETLVGEDGVELTIAEQQKIAIARAIIRHPRILLLDEVTSELSGEDEREVQEALNRVRRGRTCVMATHRFSNARTADLIIVMKEGRIIEHGSHEQLLQQQGLYARLARNQYAAI</sequence>
<evidence type="ECO:0000256" key="3">
    <source>
        <dbReference type="ARBA" id="ARBA00022448"/>
    </source>
</evidence>
<evidence type="ECO:0000256" key="5">
    <source>
        <dbReference type="ARBA" id="ARBA00022737"/>
    </source>
</evidence>
<evidence type="ECO:0000313" key="16">
    <source>
        <dbReference type="Proteomes" id="UP000031036"/>
    </source>
</evidence>
<keyword evidence="7" id="KW-0067">ATP-binding</keyword>
<feature type="transmembrane region" description="Helical" evidence="12">
    <location>
        <begin position="1715"/>
        <end position="1734"/>
    </location>
</feature>
<keyword evidence="5" id="KW-0677">Repeat</keyword>
<feature type="region of interest" description="Disordered" evidence="11">
    <location>
        <begin position="1536"/>
        <end position="1561"/>
    </location>
</feature>
<evidence type="ECO:0000256" key="7">
    <source>
        <dbReference type="ARBA" id="ARBA00022840"/>
    </source>
</evidence>
<evidence type="ECO:0000259" key="13">
    <source>
        <dbReference type="PROSITE" id="PS50893"/>
    </source>
</evidence>
<evidence type="ECO:0000256" key="1">
    <source>
        <dbReference type="ARBA" id="ARBA00004141"/>
    </source>
</evidence>
<dbReference type="InterPro" id="IPR003439">
    <property type="entry name" value="ABC_transporter-like_ATP-bd"/>
</dbReference>
<feature type="transmembrane region" description="Helical" evidence="12">
    <location>
        <begin position="1691"/>
        <end position="1709"/>
    </location>
</feature>